<gene>
    <name evidence="4" type="primary">rsmD</name>
    <name evidence="4" type="ORF">ACIPEN_16910</name>
</gene>
<evidence type="ECO:0000256" key="3">
    <source>
        <dbReference type="SAM" id="MobiDB-lite"/>
    </source>
</evidence>
<dbReference type="InterPro" id="IPR029063">
    <property type="entry name" value="SAM-dependent_MTases_sf"/>
</dbReference>
<dbReference type="SUPFAM" id="SSF53335">
    <property type="entry name" value="S-adenosyl-L-methionine-dependent methyltransferases"/>
    <property type="match status" value="1"/>
</dbReference>
<sequence>MNKANRNRPASKAGQGGKPASRGPHQVRIIGGQWKRTPLPVLDAEGLRPTPDRVRETVFNWLTHLLDGDWSQVACLDLFAGSGALGFEAASRGARRVVMVEQSSPAVRQLEANRDKLKADAIAIVRGDAQAVARNAAQREPGGFQLVFIDPPYHQGWLEKMLPVCEVLLPPSGLVYAEAEFPLDGEEAPVWMAPWEVVRSDKAGMVFYHLLQRKSGAQIQA</sequence>
<reference evidence="4 5" key="1">
    <citation type="submission" date="2024-10" db="EMBL/GenBank/DDBJ databases">
        <title>The Natural Products Discovery Center: Release of the First 8490 Sequenced Strains for Exploring Actinobacteria Biosynthetic Diversity.</title>
        <authorList>
            <person name="Kalkreuter E."/>
            <person name="Kautsar S.A."/>
            <person name="Yang D."/>
            <person name="Bader C.D."/>
            <person name="Teijaro C.N."/>
            <person name="Fluegel L."/>
            <person name="Davis C.M."/>
            <person name="Simpson J.R."/>
            <person name="Lauterbach L."/>
            <person name="Steele A.D."/>
            <person name="Gui C."/>
            <person name="Meng S."/>
            <person name="Li G."/>
            <person name="Viehrig K."/>
            <person name="Ye F."/>
            <person name="Su P."/>
            <person name="Kiefer A.F."/>
            <person name="Nichols A."/>
            <person name="Cepeda A.J."/>
            <person name="Yan W."/>
            <person name="Fan B."/>
            <person name="Jiang Y."/>
            <person name="Adhikari A."/>
            <person name="Zheng C.-J."/>
            <person name="Schuster L."/>
            <person name="Cowan T.M."/>
            <person name="Smanski M.J."/>
            <person name="Chevrette M.G."/>
            <person name="De Carvalho L.P.S."/>
            <person name="Shen B."/>
        </authorList>
    </citation>
    <scope>NUCLEOTIDE SEQUENCE [LARGE SCALE GENOMIC DNA]</scope>
    <source>
        <strain evidence="4 5">NPDC087045</strain>
    </source>
</reference>
<proteinExistence type="predicted"/>
<feature type="region of interest" description="Disordered" evidence="3">
    <location>
        <begin position="1"/>
        <end position="25"/>
    </location>
</feature>
<dbReference type="NCBIfam" id="TIGR00095">
    <property type="entry name" value="16S rRNA (guanine(966)-N(2))-methyltransferase RsmD"/>
    <property type="match status" value="1"/>
</dbReference>
<accession>A0ABW8F2I6</accession>
<evidence type="ECO:0000256" key="2">
    <source>
        <dbReference type="ARBA" id="ARBA00022679"/>
    </source>
</evidence>
<keyword evidence="2 4" id="KW-0808">Transferase</keyword>
<keyword evidence="1 4" id="KW-0489">Methyltransferase</keyword>
<dbReference type="InterPro" id="IPR004398">
    <property type="entry name" value="RNA_MeTrfase_RsmD"/>
</dbReference>
<dbReference type="EC" id="2.1.1.171" evidence="4"/>
<dbReference type="PANTHER" id="PTHR43542">
    <property type="entry name" value="METHYLTRANSFERASE"/>
    <property type="match status" value="1"/>
</dbReference>
<evidence type="ECO:0000313" key="4">
    <source>
        <dbReference type="EMBL" id="MFJ3047509.1"/>
    </source>
</evidence>
<dbReference type="PANTHER" id="PTHR43542:SF1">
    <property type="entry name" value="METHYLTRANSFERASE"/>
    <property type="match status" value="1"/>
</dbReference>
<evidence type="ECO:0000313" key="5">
    <source>
        <dbReference type="Proteomes" id="UP001617427"/>
    </source>
</evidence>
<comment type="caution">
    <text evidence="4">The sequence shown here is derived from an EMBL/GenBank/DDBJ whole genome shotgun (WGS) entry which is preliminary data.</text>
</comment>
<dbReference type="CDD" id="cd02440">
    <property type="entry name" value="AdoMet_MTases"/>
    <property type="match status" value="1"/>
</dbReference>
<dbReference type="Proteomes" id="UP001617427">
    <property type="component" value="Unassembled WGS sequence"/>
</dbReference>
<dbReference type="Gene3D" id="3.40.50.150">
    <property type="entry name" value="Vaccinia Virus protein VP39"/>
    <property type="match status" value="1"/>
</dbReference>
<evidence type="ECO:0000256" key="1">
    <source>
        <dbReference type="ARBA" id="ARBA00022603"/>
    </source>
</evidence>
<protein>
    <submittedName>
        <fullName evidence="4">16S rRNA (Guanine(966)-N(2))-methyltransferase RsmD</fullName>
        <ecNumber evidence="4">2.1.1.171</ecNumber>
    </submittedName>
</protein>
<dbReference type="PROSITE" id="PS00092">
    <property type="entry name" value="N6_MTASE"/>
    <property type="match status" value="1"/>
</dbReference>
<keyword evidence="5" id="KW-1185">Reference proteome</keyword>
<dbReference type="Pfam" id="PF03602">
    <property type="entry name" value="Cons_hypoth95"/>
    <property type="match status" value="1"/>
</dbReference>
<dbReference type="InterPro" id="IPR002052">
    <property type="entry name" value="DNA_methylase_N6_adenine_CS"/>
</dbReference>
<name>A0ABW8F2I6_9BURK</name>
<dbReference type="GO" id="GO:0052913">
    <property type="term" value="F:16S rRNA (guanine(966)-N(2))-methyltransferase activity"/>
    <property type="evidence" value="ECO:0007669"/>
    <property type="project" value="UniProtKB-EC"/>
</dbReference>
<dbReference type="EMBL" id="JBIUZV010000010">
    <property type="protein sequence ID" value="MFJ3047509.1"/>
    <property type="molecule type" value="Genomic_DNA"/>
</dbReference>
<dbReference type="PIRSF" id="PIRSF004553">
    <property type="entry name" value="CHP00095"/>
    <property type="match status" value="1"/>
</dbReference>
<dbReference type="RefSeq" id="WP_402702119.1">
    <property type="nucleotide sequence ID" value="NZ_JBIUZV010000010.1"/>
</dbReference>
<organism evidence="4 5">
    <name type="scientific">Herbaspirillum chlorophenolicum</name>
    <dbReference type="NCBI Taxonomy" id="211589"/>
    <lineage>
        <taxon>Bacteria</taxon>
        <taxon>Pseudomonadati</taxon>
        <taxon>Pseudomonadota</taxon>
        <taxon>Betaproteobacteria</taxon>
        <taxon>Burkholderiales</taxon>
        <taxon>Oxalobacteraceae</taxon>
        <taxon>Herbaspirillum</taxon>
    </lineage>
</organism>